<evidence type="ECO:0000256" key="6">
    <source>
        <dbReference type="SAM" id="Phobius"/>
    </source>
</evidence>
<dbReference type="InParanoid" id="A0A3G9J5A3"/>
<dbReference type="InterPro" id="IPR051461">
    <property type="entry name" value="UPF0750_membrane"/>
</dbReference>
<feature type="transmembrane region" description="Helical" evidence="6">
    <location>
        <begin position="15"/>
        <end position="39"/>
    </location>
</feature>
<dbReference type="Pfam" id="PF02588">
    <property type="entry name" value="YitT_membrane"/>
    <property type="match status" value="1"/>
</dbReference>
<keyword evidence="3 6" id="KW-0812">Transmembrane</keyword>
<dbReference type="KEGG" id="ebm:SG0102_09000"/>
<gene>
    <name evidence="7" type="ORF">SG0102_09000</name>
</gene>
<keyword evidence="2" id="KW-1003">Cell membrane</keyword>
<dbReference type="GO" id="GO:0005886">
    <property type="term" value="C:plasma membrane"/>
    <property type="evidence" value="ECO:0007669"/>
    <property type="project" value="UniProtKB-SubCell"/>
</dbReference>
<evidence type="ECO:0000313" key="8">
    <source>
        <dbReference type="Proteomes" id="UP000268059"/>
    </source>
</evidence>
<dbReference type="PANTHER" id="PTHR33545">
    <property type="entry name" value="UPF0750 MEMBRANE PROTEIN YITT-RELATED"/>
    <property type="match status" value="1"/>
</dbReference>
<feature type="transmembrane region" description="Helical" evidence="6">
    <location>
        <begin position="60"/>
        <end position="79"/>
    </location>
</feature>
<comment type="subcellular location">
    <subcellularLocation>
        <location evidence="1">Cell membrane</location>
        <topology evidence="1">Multi-pass membrane protein</topology>
    </subcellularLocation>
</comment>
<evidence type="ECO:0000256" key="2">
    <source>
        <dbReference type="ARBA" id="ARBA00022475"/>
    </source>
</evidence>
<dbReference type="InterPro" id="IPR003740">
    <property type="entry name" value="YitT"/>
</dbReference>
<evidence type="ECO:0000256" key="5">
    <source>
        <dbReference type="ARBA" id="ARBA00023136"/>
    </source>
</evidence>
<proteinExistence type="predicted"/>
<keyword evidence="8" id="KW-1185">Reference proteome</keyword>
<reference evidence="7 8" key="1">
    <citation type="submission" date="2018-11" db="EMBL/GenBank/DDBJ databases">
        <title>Novel Erysipelotrichaceae bacterium isolated from small intestine of a swine.</title>
        <authorList>
            <person name="Kim J.S."/>
            <person name="Choe H."/>
            <person name="Lee Y.R."/>
            <person name="Kim K.M."/>
            <person name="Park D.S."/>
        </authorList>
    </citation>
    <scope>NUCLEOTIDE SEQUENCE [LARGE SCALE GENOMIC DNA]</scope>
    <source>
        <strain evidence="7 8">SG0102</strain>
    </source>
</reference>
<feature type="transmembrane region" description="Helical" evidence="6">
    <location>
        <begin position="157"/>
        <end position="180"/>
    </location>
</feature>
<evidence type="ECO:0000256" key="4">
    <source>
        <dbReference type="ARBA" id="ARBA00022989"/>
    </source>
</evidence>
<dbReference type="OrthoDB" id="3180973at2"/>
<organism evidence="7 8">
    <name type="scientific">Intestinibaculum porci</name>
    <dbReference type="NCBI Taxonomy" id="2487118"/>
    <lineage>
        <taxon>Bacteria</taxon>
        <taxon>Bacillati</taxon>
        <taxon>Bacillota</taxon>
        <taxon>Erysipelotrichia</taxon>
        <taxon>Erysipelotrichales</taxon>
        <taxon>Erysipelotrichaceae</taxon>
        <taxon>Intestinibaculum</taxon>
    </lineage>
</organism>
<dbReference type="PANTHER" id="PTHR33545:SF5">
    <property type="entry name" value="UPF0750 MEMBRANE PROTEIN YITT"/>
    <property type="match status" value="1"/>
</dbReference>
<dbReference type="EMBL" id="AP019309">
    <property type="protein sequence ID" value="BBH25966.1"/>
    <property type="molecule type" value="Genomic_DNA"/>
</dbReference>
<keyword evidence="4 6" id="KW-1133">Transmembrane helix</keyword>
<evidence type="ECO:0008006" key="9">
    <source>
        <dbReference type="Google" id="ProtNLM"/>
    </source>
</evidence>
<protein>
    <recommendedName>
        <fullName evidence="9">YitT family protein</fullName>
    </recommendedName>
</protein>
<dbReference type="Proteomes" id="UP000268059">
    <property type="component" value="Chromosome"/>
</dbReference>
<evidence type="ECO:0000256" key="1">
    <source>
        <dbReference type="ARBA" id="ARBA00004651"/>
    </source>
</evidence>
<evidence type="ECO:0000256" key="3">
    <source>
        <dbReference type="ARBA" id="ARBA00022692"/>
    </source>
</evidence>
<evidence type="ECO:0000313" key="7">
    <source>
        <dbReference type="EMBL" id="BBH25966.1"/>
    </source>
</evidence>
<sequence>MSVHYQPMPFTYKRGAFVILGSILYALSVNIFLTPLKLYAGGIVGLAQLIKTLGFSHVSFDLAGMINLALNIPLFILAYKAMNKRMFFLTILSVAIQTFVFSLAPIPAHPLLDDKLANILIAGLLGGAGCGIVLTNGGSAGGLDLLGVYLTEHFENFSVGIMNLSFNAVLYTICAILFNLGTAIY</sequence>
<feature type="transmembrane region" description="Helical" evidence="6">
    <location>
        <begin position="85"/>
        <end position="104"/>
    </location>
</feature>
<dbReference type="RefSeq" id="WP_125118883.1">
    <property type="nucleotide sequence ID" value="NZ_AP019309.1"/>
</dbReference>
<accession>A0A3G9J5A3</accession>
<feature type="transmembrane region" description="Helical" evidence="6">
    <location>
        <begin position="116"/>
        <end position="137"/>
    </location>
</feature>
<name>A0A3G9J5A3_9FIRM</name>
<dbReference type="AlphaFoldDB" id="A0A3G9J5A3"/>
<keyword evidence="5 6" id="KW-0472">Membrane</keyword>